<dbReference type="SMART" id="SM00741">
    <property type="entry name" value="SapB"/>
    <property type="match status" value="1"/>
</dbReference>
<dbReference type="GO" id="GO:0016798">
    <property type="term" value="F:hydrolase activity, acting on glycosyl bonds"/>
    <property type="evidence" value="ECO:0007669"/>
    <property type="project" value="UniProtKB-KW"/>
</dbReference>
<comment type="function">
    <text evidence="12">Converts sphingomyelin to ceramide.</text>
</comment>
<feature type="disulfide bond" evidence="14">
    <location>
        <begin position="26"/>
        <end position="91"/>
    </location>
</feature>
<feature type="binding site" evidence="13">
    <location>
        <position position="402"/>
    </location>
    <ligand>
        <name>Zn(2+)</name>
        <dbReference type="ChEBI" id="CHEBI:29105"/>
        <label>1</label>
    </ligand>
</feature>
<feature type="binding site" evidence="13">
    <location>
        <position position="142"/>
    </location>
    <ligand>
        <name>Zn(2+)</name>
        <dbReference type="ChEBI" id="CHEBI:29105"/>
        <label>1</label>
    </ligand>
</feature>
<keyword evidence="10 12" id="KW-0326">Glycosidase</keyword>
<feature type="disulfide bond" evidence="14">
    <location>
        <begin position="161"/>
        <end position="189"/>
    </location>
</feature>
<feature type="signal peptide" evidence="15">
    <location>
        <begin position="1"/>
        <end position="20"/>
    </location>
</feature>
<keyword evidence="8 14" id="KW-1015">Disulfide bond</keyword>
<comment type="subcellular location">
    <subcellularLocation>
        <location evidence="1">Secreted</location>
    </subcellularLocation>
</comment>
<feature type="binding site" evidence="13">
    <location>
        <position position="366"/>
    </location>
    <ligand>
        <name>Zn(2+)</name>
        <dbReference type="ChEBI" id="CHEBI:29105"/>
        <label>2</label>
    </ligand>
</feature>
<keyword evidence="9" id="KW-0325">Glycoprotein</keyword>
<dbReference type="GO" id="GO:0061750">
    <property type="term" value="F:acid sphingomyelin phosphodiesterase activity"/>
    <property type="evidence" value="ECO:0007669"/>
    <property type="project" value="TreeGrafter"/>
</dbReference>
<evidence type="ECO:0000256" key="4">
    <source>
        <dbReference type="ARBA" id="ARBA00022723"/>
    </source>
</evidence>
<evidence type="ECO:0000256" key="1">
    <source>
        <dbReference type="ARBA" id="ARBA00004613"/>
    </source>
</evidence>
<evidence type="ECO:0000256" key="13">
    <source>
        <dbReference type="PIRSR" id="PIRSR000948-1"/>
    </source>
</evidence>
<dbReference type="GO" id="GO:0005615">
    <property type="term" value="C:extracellular space"/>
    <property type="evidence" value="ECO:0007669"/>
    <property type="project" value="TreeGrafter"/>
</dbReference>
<dbReference type="PANTHER" id="PTHR10340:SF31">
    <property type="entry name" value="SPHINGOMYELIN PHOSPHODIESTERASE ASM-3-RELATED"/>
    <property type="match status" value="1"/>
</dbReference>
<keyword evidence="5 15" id="KW-0732">Signal</keyword>
<dbReference type="InterPro" id="IPR041805">
    <property type="entry name" value="ASMase/PPN1_MPP"/>
</dbReference>
<dbReference type="InterPro" id="IPR008139">
    <property type="entry name" value="SaposinB_dom"/>
</dbReference>
<dbReference type="InterPro" id="IPR004843">
    <property type="entry name" value="Calcineurin-like_PHP"/>
</dbReference>
<name>A0AA36HDY1_CYLNA</name>
<dbReference type="GO" id="GO:0016020">
    <property type="term" value="C:membrane"/>
    <property type="evidence" value="ECO:0007669"/>
    <property type="project" value="GOC"/>
</dbReference>
<evidence type="ECO:0000256" key="7">
    <source>
        <dbReference type="ARBA" id="ARBA00022833"/>
    </source>
</evidence>
<evidence type="ECO:0000256" key="11">
    <source>
        <dbReference type="ARBA" id="ARBA00047268"/>
    </source>
</evidence>
<evidence type="ECO:0000256" key="8">
    <source>
        <dbReference type="ARBA" id="ARBA00023157"/>
    </source>
</evidence>
<feature type="disulfide bond" evidence="14">
    <location>
        <begin position="542"/>
        <end position="554"/>
    </location>
</feature>
<dbReference type="SUPFAM" id="SSF47862">
    <property type="entry name" value="Saposin"/>
    <property type="match status" value="1"/>
</dbReference>
<dbReference type="GO" id="GO:0046513">
    <property type="term" value="P:ceramide biosynthetic process"/>
    <property type="evidence" value="ECO:0007669"/>
    <property type="project" value="TreeGrafter"/>
</dbReference>
<dbReference type="Proteomes" id="UP001176961">
    <property type="component" value="Unassembled WGS sequence"/>
</dbReference>
<sequence>MLRYTWVLLIFIAGLEPALSDTCQECKFAVDLLHDAWGEKTTEECVGDLAIFICRTFRIEDNFICKGIVGDFSDEFMYVLGQIIVEPHQICGLLLDDCGKFIDPFNSTWSIPIPNGQPAPVDKQPVPGGKPVLKVLHLTDIHLDMLYTPGLEAKCAEPQCCRPQQDPDEVSVAAGVKEAAGQWGTVGNCDAPYWLLTNMLAFIQKNHKDLDYVMVSGDLTSHADWDYTRQSHVAIVKNISDTIRSYFPNIPCYFAVGNHEGVPIDNFAPHFTPKQFHMDWLYDAMAEAWNGWIPQDQVKTVQYMGCYMKKIYPGLRLISINNALGGDSVNFFLYVNQTDPDGTLTWLIQQLQAAENAGDVVHIVAHIPGGNGEALEGWALNYYKVVNRFQNTIVGQFFGHTHSEEFYMTYEDPESASSRPTSVVYSAPSLTTYSEYFPAYRVYKIDGAYKGSSYQVIDFEEWYFNLTEANKNPQNPQWKQLYASVNQEYGLKSQAPSEWNNMIERMKTDDGLFEKYRENYYRRSKFDGIGECDERCKKGWLCSARQMHHSKKLCADLGSFEERQGRNSYRRKRPVPVRIGNEEIRQLVLSWKSRANANCPL</sequence>
<dbReference type="EC" id="3.1.4.12" evidence="12"/>
<dbReference type="CDD" id="cd00842">
    <property type="entry name" value="MPP_ASMase"/>
    <property type="match status" value="1"/>
</dbReference>
<dbReference type="EMBL" id="CATQJL010000326">
    <property type="protein sequence ID" value="CAJ0608818.1"/>
    <property type="molecule type" value="Genomic_DNA"/>
</dbReference>
<dbReference type="SUPFAM" id="SSF56300">
    <property type="entry name" value="Metallo-dependent phosphatases"/>
    <property type="match status" value="1"/>
</dbReference>
<proteinExistence type="inferred from homology"/>
<protein>
    <recommendedName>
        <fullName evidence="12">Sphingomyelin phosphodiesterase</fullName>
        <ecNumber evidence="12">3.1.4.12</ecNumber>
    </recommendedName>
</protein>
<feature type="binding site" evidence="13">
    <location>
        <position position="218"/>
    </location>
    <ligand>
        <name>Zn(2+)</name>
        <dbReference type="ChEBI" id="CHEBI:29105"/>
        <label>2</label>
    </ligand>
</feature>
<evidence type="ECO:0000256" key="10">
    <source>
        <dbReference type="ARBA" id="ARBA00023295"/>
    </source>
</evidence>
<evidence type="ECO:0000256" key="2">
    <source>
        <dbReference type="ARBA" id="ARBA00008234"/>
    </source>
</evidence>
<feature type="disulfide bond" evidence="14">
    <location>
        <begin position="54"/>
        <end position="65"/>
    </location>
</feature>
<dbReference type="InterPro" id="IPR011001">
    <property type="entry name" value="Saposin-like"/>
</dbReference>
<dbReference type="GO" id="GO:0006685">
    <property type="term" value="P:sphingomyelin catabolic process"/>
    <property type="evidence" value="ECO:0007669"/>
    <property type="project" value="UniProtKB-UniRule"/>
</dbReference>
<dbReference type="Pfam" id="PF00149">
    <property type="entry name" value="Metallophos"/>
    <property type="match status" value="1"/>
</dbReference>
<evidence type="ECO:0000256" key="6">
    <source>
        <dbReference type="ARBA" id="ARBA00022801"/>
    </source>
</evidence>
<dbReference type="InterPro" id="IPR029052">
    <property type="entry name" value="Metallo-depent_PP-like"/>
</dbReference>
<comment type="caution">
    <text evidence="17">The sequence shown here is derived from an EMBL/GenBank/DDBJ whole genome shotgun (WGS) entry which is preliminary data.</text>
</comment>
<dbReference type="Gene3D" id="3.60.21.10">
    <property type="match status" value="1"/>
</dbReference>
<dbReference type="GO" id="GO:0005764">
    <property type="term" value="C:lysosome"/>
    <property type="evidence" value="ECO:0007669"/>
    <property type="project" value="TreeGrafter"/>
</dbReference>
<evidence type="ECO:0000259" key="16">
    <source>
        <dbReference type="PROSITE" id="PS50015"/>
    </source>
</evidence>
<evidence type="ECO:0000256" key="14">
    <source>
        <dbReference type="PIRSR" id="PIRSR000948-2"/>
    </source>
</evidence>
<gene>
    <name evidence="17" type="ORF">CYNAS_LOCUS20801</name>
</gene>
<evidence type="ECO:0000256" key="5">
    <source>
        <dbReference type="ARBA" id="ARBA00022729"/>
    </source>
</evidence>
<feature type="binding site" evidence="13">
    <location>
        <position position="218"/>
    </location>
    <ligand>
        <name>Zn(2+)</name>
        <dbReference type="ChEBI" id="CHEBI:29105"/>
        <label>1</label>
    </ligand>
</feature>
<evidence type="ECO:0000256" key="15">
    <source>
        <dbReference type="SAM" id="SignalP"/>
    </source>
</evidence>
<feature type="binding site" evidence="13">
    <location>
        <position position="400"/>
    </location>
    <ligand>
        <name>Zn(2+)</name>
        <dbReference type="ChEBI" id="CHEBI:29105"/>
        <label>2</label>
    </ligand>
</feature>
<evidence type="ECO:0000313" key="17">
    <source>
        <dbReference type="EMBL" id="CAJ0608818.1"/>
    </source>
</evidence>
<dbReference type="InterPro" id="IPR045473">
    <property type="entry name" value="ASM_C"/>
</dbReference>
<feature type="disulfide bond" evidence="14">
    <location>
        <begin position="532"/>
        <end position="536"/>
    </location>
</feature>
<organism evidence="17 18">
    <name type="scientific">Cylicocyclus nassatus</name>
    <name type="common">Nematode worm</name>
    <dbReference type="NCBI Taxonomy" id="53992"/>
    <lineage>
        <taxon>Eukaryota</taxon>
        <taxon>Metazoa</taxon>
        <taxon>Ecdysozoa</taxon>
        <taxon>Nematoda</taxon>
        <taxon>Chromadorea</taxon>
        <taxon>Rhabditida</taxon>
        <taxon>Rhabditina</taxon>
        <taxon>Rhabditomorpha</taxon>
        <taxon>Strongyloidea</taxon>
        <taxon>Strongylidae</taxon>
        <taxon>Cylicocyclus</taxon>
    </lineage>
</organism>
<feature type="disulfide bond" evidence="14">
    <location>
        <begin position="23"/>
        <end position="98"/>
    </location>
</feature>
<comment type="cofactor">
    <cofactor evidence="13">
        <name>Zn(2+)</name>
        <dbReference type="ChEBI" id="CHEBI:29105"/>
    </cofactor>
    <text evidence="13">Binds 2 Zn(2+) ions per subunit.</text>
</comment>
<accession>A0AA36HDY1</accession>
<dbReference type="Gene3D" id="1.10.225.10">
    <property type="entry name" value="Saposin-like"/>
    <property type="match status" value="1"/>
</dbReference>
<evidence type="ECO:0000256" key="9">
    <source>
        <dbReference type="ARBA" id="ARBA00023180"/>
    </source>
</evidence>
<dbReference type="PROSITE" id="PS50015">
    <property type="entry name" value="SAP_B"/>
    <property type="match status" value="1"/>
</dbReference>
<dbReference type="PANTHER" id="PTHR10340">
    <property type="entry name" value="SPHINGOMYELIN PHOSPHODIESTERASE"/>
    <property type="match status" value="1"/>
</dbReference>
<keyword evidence="18" id="KW-1185">Reference proteome</keyword>
<dbReference type="InterPro" id="IPR011160">
    <property type="entry name" value="Sphingomy_PDE"/>
</dbReference>
<comment type="catalytic activity">
    <reaction evidence="11">
        <text>a sphingomyelin + H2O = phosphocholine + an N-acylsphing-4-enine + H(+)</text>
        <dbReference type="Rhea" id="RHEA:19253"/>
        <dbReference type="ChEBI" id="CHEBI:15377"/>
        <dbReference type="ChEBI" id="CHEBI:15378"/>
        <dbReference type="ChEBI" id="CHEBI:17636"/>
        <dbReference type="ChEBI" id="CHEBI:52639"/>
        <dbReference type="ChEBI" id="CHEBI:295975"/>
        <dbReference type="EC" id="3.1.4.12"/>
    </reaction>
    <physiologicalReaction direction="left-to-right" evidence="11">
        <dbReference type="Rhea" id="RHEA:19254"/>
    </physiologicalReaction>
</comment>
<feature type="binding site" evidence="13">
    <location>
        <position position="258"/>
    </location>
    <ligand>
        <name>Zn(2+)</name>
        <dbReference type="ChEBI" id="CHEBI:29105"/>
        <label>2</label>
    </ligand>
</feature>
<keyword evidence="3" id="KW-0964">Secreted</keyword>
<dbReference type="PIRSF" id="PIRSF000948">
    <property type="entry name" value="Sphingomy_PDE"/>
    <property type="match status" value="1"/>
</dbReference>
<feature type="disulfide bond" evidence="14">
    <location>
        <begin position="155"/>
        <end position="160"/>
    </location>
</feature>
<dbReference type="AlphaFoldDB" id="A0AA36HDY1"/>
<comment type="similarity">
    <text evidence="2 12">Belongs to the acid sphingomyelinase family.</text>
</comment>
<dbReference type="GO" id="GO:0046872">
    <property type="term" value="F:metal ion binding"/>
    <property type="evidence" value="ECO:0007669"/>
    <property type="project" value="UniProtKB-KW"/>
</dbReference>
<keyword evidence="6 12" id="KW-0378">Hydrolase</keyword>
<evidence type="ECO:0000256" key="3">
    <source>
        <dbReference type="ARBA" id="ARBA00022525"/>
    </source>
</evidence>
<dbReference type="Pfam" id="PF19272">
    <property type="entry name" value="ASMase_C"/>
    <property type="match status" value="1"/>
</dbReference>
<evidence type="ECO:0000256" key="12">
    <source>
        <dbReference type="PIRNR" id="PIRNR000948"/>
    </source>
</evidence>
<feature type="binding site" evidence="13">
    <location>
        <position position="140"/>
    </location>
    <ligand>
        <name>Zn(2+)</name>
        <dbReference type="ChEBI" id="CHEBI:29105"/>
        <label>1</label>
    </ligand>
</feature>
<feature type="domain" description="Saposin B-type" evidence="16">
    <location>
        <begin position="19"/>
        <end position="102"/>
    </location>
</feature>
<reference evidence="17" key="1">
    <citation type="submission" date="2023-07" db="EMBL/GenBank/DDBJ databases">
        <authorList>
            <consortium name="CYATHOMIX"/>
        </authorList>
    </citation>
    <scope>NUCLEOTIDE SEQUENCE</scope>
    <source>
        <strain evidence="17">N/A</strain>
    </source>
</reference>
<feature type="chain" id="PRO_5041345886" description="Sphingomyelin phosphodiesterase" evidence="15">
    <location>
        <begin position="21"/>
        <end position="601"/>
    </location>
</feature>
<evidence type="ECO:0000313" key="18">
    <source>
        <dbReference type="Proteomes" id="UP001176961"/>
    </source>
</evidence>
<keyword evidence="4 13" id="KW-0479">Metal-binding</keyword>
<keyword evidence="7 13" id="KW-0862">Zinc</keyword>